<dbReference type="Proteomes" id="UP000626210">
    <property type="component" value="Unassembled WGS sequence"/>
</dbReference>
<evidence type="ECO:0000313" key="2">
    <source>
        <dbReference type="Proteomes" id="UP000626210"/>
    </source>
</evidence>
<comment type="caution">
    <text evidence="1">The sequence shown here is derived from an EMBL/GenBank/DDBJ whole genome shotgun (WGS) entry which is preliminary data.</text>
</comment>
<reference evidence="2" key="1">
    <citation type="journal article" date="2019" name="Int. J. Syst. Evol. Microbiol.">
        <title>The Global Catalogue of Microorganisms (GCM) 10K type strain sequencing project: providing services to taxonomists for standard genome sequencing and annotation.</title>
        <authorList>
            <consortium name="The Broad Institute Genomics Platform"/>
            <consortium name="The Broad Institute Genome Sequencing Center for Infectious Disease"/>
            <person name="Wu L."/>
            <person name="Ma J."/>
        </authorList>
    </citation>
    <scope>NUCLEOTIDE SEQUENCE [LARGE SCALE GENOMIC DNA]</scope>
    <source>
        <strain evidence="2">KCTC 23314</strain>
    </source>
</reference>
<keyword evidence="2" id="KW-1185">Reference proteome</keyword>
<organism evidence="1 2">
    <name type="scientific">Pseudorhodoferax aquiterrae</name>
    <dbReference type="NCBI Taxonomy" id="747304"/>
    <lineage>
        <taxon>Bacteria</taxon>
        <taxon>Pseudomonadati</taxon>
        <taxon>Pseudomonadota</taxon>
        <taxon>Betaproteobacteria</taxon>
        <taxon>Burkholderiales</taxon>
        <taxon>Comamonadaceae</taxon>
    </lineage>
</organism>
<proteinExistence type="predicted"/>
<dbReference type="RefSeq" id="WP_189685740.1">
    <property type="nucleotide sequence ID" value="NZ_BMYK01000002.1"/>
</dbReference>
<evidence type="ECO:0000313" key="1">
    <source>
        <dbReference type="EMBL" id="GHC72695.1"/>
    </source>
</evidence>
<sequence length="79" mass="8679">MKGGRVFKLRIEVDVHGVSDQSVVAPDVNDALAELVNRLDFKSGSIPNGRAITHSHDFAARVVTVDVFHMVSEPSRHDQ</sequence>
<accession>A0ABQ3FWI0</accession>
<name>A0ABQ3FWI0_9BURK</name>
<gene>
    <name evidence="1" type="ORF">GCM10007320_08740</name>
</gene>
<dbReference type="EMBL" id="BMYK01000002">
    <property type="protein sequence ID" value="GHC72695.1"/>
    <property type="molecule type" value="Genomic_DNA"/>
</dbReference>
<protein>
    <submittedName>
        <fullName evidence="1">Uncharacterized protein</fullName>
    </submittedName>
</protein>